<protein>
    <recommendedName>
        <fullName evidence="1">SGNH hydrolase-type esterase domain-containing protein</fullName>
    </recommendedName>
</protein>
<keyword evidence="3" id="KW-1185">Reference proteome</keyword>
<proteinExistence type="predicted"/>
<feature type="domain" description="SGNH hydrolase-type esterase" evidence="1">
    <location>
        <begin position="14"/>
        <end position="111"/>
    </location>
</feature>
<gene>
    <name evidence="2" type="ORF">BW737_004865</name>
</gene>
<accession>A0ABX4MDC6</accession>
<organism evidence="2 3">
    <name type="scientific">Actinomyces ruminis</name>
    <dbReference type="NCBI Taxonomy" id="1937003"/>
    <lineage>
        <taxon>Bacteria</taxon>
        <taxon>Bacillati</taxon>
        <taxon>Actinomycetota</taxon>
        <taxon>Actinomycetes</taxon>
        <taxon>Actinomycetales</taxon>
        <taxon>Actinomycetaceae</taxon>
        <taxon>Actinomyces</taxon>
    </lineage>
</organism>
<dbReference type="Gene3D" id="3.40.50.1110">
    <property type="entry name" value="SGNH hydrolase"/>
    <property type="match status" value="1"/>
</dbReference>
<sequence length="142" mass="16142">MTSSTSVPPRRWLFTGDSITEWGRTDKRDPHDLGCNYVRLLAEEHLAGQTVLNTGIGGDRLADLAERWQRDVVALAPDVLSVYIGINDTWRHYDEGVVSPVPAFAQRLRELLVHSPPLARRWSWYPRSCCPMPRRTATGMRT</sequence>
<dbReference type="Pfam" id="PF13472">
    <property type="entry name" value="Lipase_GDSL_2"/>
    <property type="match status" value="1"/>
</dbReference>
<comment type="caution">
    <text evidence="2">The sequence shown here is derived from an EMBL/GenBank/DDBJ whole genome shotgun (WGS) entry which is preliminary data.</text>
</comment>
<evidence type="ECO:0000313" key="2">
    <source>
        <dbReference type="EMBL" id="PHP53148.1"/>
    </source>
</evidence>
<dbReference type="EMBL" id="MTPX02000031">
    <property type="protein sequence ID" value="PHP53148.1"/>
    <property type="molecule type" value="Genomic_DNA"/>
</dbReference>
<dbReference type="InterPro" id="IPR036514">
    <property type="entry name" value="SGNH_hydro_sf"/>
</dbReference>
<dbReference type="InterPro" id="IPR013830">
    <property type="entry name" value="SGNH_hydro"/>
</dbReference>
<dbReference type="SUPFAM" id="SSF52266">
    <property type="entry name" value="SGNH hydrolase"/>
    <property type="match status" value="1"/>
</dbReference>
<name>A0ABX4MDC6_9ACTO</name>
<dbReference type="RefSeq" id="WP_086614935.1">
    <property type="nucleotide sequence ID" value="NZ_MTPX02000031.1"/>
</dbReference>
<evidence type="ECO:0000313" key="3">
    <source>
        <dbReference type="Proteomes" id="UP000194577"/>
    </source>
</evidence>
<evidence type="ECO:0000259" key="1">
    <source>
        <dbReference type="Pfam" id="PF13472"/>
    </source>
</evidence>
<reference evidence="2 3" key="1">
    <citation type="submission" date="2017-10" db="EMBL/GenBank/DDBJ databases">
        <title>Draft genome sequence of cellulolytic Actinomyces sp CtC72 isolated from cattle rumen fluid.</title>
        <authorList>
            <person name="Joshi A.J."/>
            <person name="Vasudevan G."/>
            <person name="Lanjekar V.B."/>
            <person name="Hivarkar S."/>
            <person name="Engineer A."/>
            <person name="Pore S.D."/>
            <person name="Dhakephalkar P.K."/>
            <person name="Dagar S."/>
        </authorList>
    </citation>
    <scope>NUCLEOTIDE SEQUENCE [LARGE SCALE GENOMIC DNA]</scope>
    <source>
        <strain evidence="3">CtC72</strain>
    </source>
</reference>
<dbReference type="Proteomes" id="UP000194577">
    <property type="component" value="Unassembled WGS sequence"/>
</dbReference>